<accession>A0A8J2VY26</accession>
<dbReference type="EMBL" id="CAKASE010000044">
    <property type="protein sequence ID" value="CAG9559464.1"/>
    <property type="molecule type" value="Genomic_DNA"/>
</dbReference>
<protein>
    <submittedName>
        <fullName evidence="2">(African queen) hypothetical protein</fullName>
    </submittedName>
</protein>
<keyword evidence="3" id="KW-1185">Reference proteome</keyword>
<feature type="compositionally biased region" description="Low complexity" evidence="1">
    <location>
        <begin position="30"/>
        <end position="46"/>
    </location>
</feature>
<evidence type="ECO:0000256" key="1">
    <source>
        <dbReference type="SAM" id="MobiDB-lite"/>
    </source>
</evidence>
<dbReference type="Proteomes" id="UP000789524">
    <property type="component" value="Unassembled WGS sequence"/>
</dbReference>
<feature type="region of interest" description="Disordered" evidence="1">
    <location>
        <begin position="17"/>
        <end position="90"/>
    </location>
</feature>
<evidence type="ECO:0000313" key="2">
    <source>
        <dbReference type="EMBL" id="CAG9559464.1"/>
    </source>
</evidence>
<reference evidence="2" key="1">
    <citation type="submission" date="2021-09" db="EMBL/GenBank/DDBJ databases">
        <authorList>
            <person name="Martin H S."/>
        </authorList>
    </citation>
    <scope>NUCLEOTIDE SEQUENCE</scope>
</reference>
<evidence type="ECO:0000313" key="3">
    <source>
        <dbReference type="Proteomes" id="UP000789524"/>
    </source>
</evidence>
<sequence>MNHFTRSAVGWLQTAESERELLHQRPRRAAPPAGRRLRPAQAAPRTPHTPPHPSHTPPHPSHPPDTDQFTASLCAVPPPRTRASSLNEPSKRLTLHKELLENNEFHLNIDRNTLQ</sequence>
<organism evidence="2 3">
    <name type="scientific">Danaus chrysippus</name>
    <name type="common">African queen</name>
    <dbReference type="NCBI Taxonomy" id="151541"/>
    <lineage>
        <taxon>Eukaryota</taxon>
        <taxon>Metazoa</taxon>
        <taxon>Ecdysozoa</taxon>
        <taxon>Arthropoda</taxon>
        <taxon>Hexapoda</taxon>
        <taxon>Insecta</taxon>
        <taxon>Pterygota</taxon>
        <taxon>Neoptera</taxon>
        <taxon>Endopterygota</taxon>
        <taxon>Lepidoptera</taxon>
        <taxon>Glossata</taxon>
        <taxon>Ditrysia</taxon>
        <taxon>Papilionoidea</taxon>
        <taxon>Nymphalidae</taxon>
        <taxon>Danainae</taxon>
        <taxon>Danaini</taxon>
        <taxon>Danaina</taxon>
        <taxon>Danaus</taxon>
        <taxon>Anosia</taxon>
    </lineage>
</organism>
<gene>
    <name evidence="2" type="ORF">DCHRY22_LOCUS1331</name>
</gene>
<dbReference type="AlphaFoldDB" id="A0A8J2VY26"/>
<proteinExistence type="predicted"/>
<feature type="compositionally biased region" description="Pro residues" evidence="1">
    <location>
        <begin position="47"/>
        <end position="63"/>
    </location>
</feature>
<comment type="caution">
    <text evidence="2">The sequence shown here is derived from an EMBL/GenBank/DDBJ whole genome shotgun (WGS) entry which is preliminary data.</text>
</comment>
<name>A0A8J2VY26_9NEOP</name>